<organism evidence="2 3">
    <name type="scientific">Araneus ventricosus</name>
    <name type="common">Orbweaver spider</name>
    <name type="synonym">Epeira ventricosa</name>
    <dbReference type="NCBI Taxonomy" id="182803"/>
    <lineage>
        <taxon>Eukaryota</taxon>
        <taxon>Metazoa</taxon>
        <taxon>Ecdysozoa</taxon>
        <taxon>Arthropoda</taxon>
        <taxon>Chelicerata</taxon>
        <taxon>Arachnida</taxon>
        <taxon>Araneae</taxon>
        <taxon>Araneomorphae</taxon>
        <taxon>Entelegynae</taxon>
        <taxon>Araneoidea</taxon>
        <taxon>Araneidae</taxon>
        <taxon>Araneus</taxon>
    </lineage>
</organism>
<feature type="domain" description="Helitron helicase-like" evidence="1">
    <location>
        <begin position="12"/>
        <end position="66"/>
    </location>
</feature>
<dbReference type="PANTHER" id="PTHR10492:SF57">
    <property type="entry name" value="ATP-DEPENDENT DNA HELICASE"/>
    <property type="match status" value="1"/>
</dbReference>
<dbReference type="Pfam" id="PF14214">
    <property type="entry name" value="Helitron_like_N"/>
    <property type="match status" value="1"/>
</dbReference>
<name>A0A4Y2QI45_ARAVE</name>
<dbReference type="PANTHER" id="PTHR10492">
    <property type="match status" value="1"/>
</dbReference>
<comment type="caution">
    <text evidence="2">The sequence shown here is derived from an EMBL/GenBank/DDBJ whole genome shotgun (WGS) entry which is preliminary data.</text>
</comment>
<keyword evidence="3" id="KW-1185">Reference proteome</keyword>
<proteinExistence type="predicted"/>
<dbReference type="OrthoDB" id="7789720at2759"/>
<dbReference type="Proteomes" id="UP000499080">
    <property type="component" value="Unassembled WGS sequence"/>
</dbReference>
<evidence type="ECO:0000313" key="3">
    <source>
        <dbReference type="Proteomes" id="UP000499080"/>
    </source>
</evidence>
<reference evidence="2 3" key="1">
    <citation type="journal article" date="2019" name="Sci. Rep.">
        <title>Orb-weaving spider Araneus ventricosus genome elucidates the spidroin gene catalogue.</title>
        <authorList>
            <person name="Kono N."/>
            <person name="Nakamura H."/>
            <person name="Ohtoshi R."/>
            <person name="Moran D.A.P."/>
            <person name="Shinohara A."/>
            <person name="Yoshida Y."/>
            <person name="Fujiwara M."/>
            <person name="Mori M."/>
            <person name="Tomita M."/>
            <person name="Arakawa K."/>
        </authorList>
    </citation>
    <scope>NUCLEOTIDE SEQUENCE [LARGE SCALE GENOMIC DNA]</scope>
</reference>
<protein>
    <recommendedName>
        <fullName evidence="1">Helitron helicase-like domain-containing protein</fullName>
    </recommendedName>
</protein>
<gene>
    <name evidence="2" type="ORF">AVEN_210286_1</name>
</gene>
<dbReference type="AlphaFoldDB" id="A0A4Y2QI45"/>
<evidence type="ECO:0000313" key="2">
    <source>
        <dbReference type="EMBL" id="GBN62973.1"/>
    </source>
</evidence>
<dbReference type="InterPro" id="IPR025476">
    <property type="entry name" value="Helitron_helicase-like"/>
</dbReference>
<accession>A0A4Y2QI45</accession>
<dbReference type="EMBL" id="BGPR01013949">
    <property type="protein sequence ID" value="GBN62973.1"/>
    <property type="molecule type" value="Genomic_DNA"/>
</dbReference>
<sequence length="281" mass="31638">MARNHGKFATTKHTTDCPDLLACVFNLKLKSLMDDLTVHGALGKSIAHVNTIEFQKRGLPNAHILIILRTDDKFSTSEHIDKFVRAEIPSSTENPRLHEIVKKCLIHGPCGIDSPGAPCMEAGQCKKMFPKEFRTETTMNVSGYPLSRRRLDDTAFVRGGEMDNRFVVPYYPYLLLKYNAHINVKVCTSLRAVKYIYKYIYKGSDCANMVLTAGQVQYNEIANYIDARYVTAPEAMWQLLGSHMHGRSHAVLGGCKINTNDARVMVPVKSKRSRCSNIIVR</sequence>
<evidence type="ECO:0000259" key="1">
    <source>
        <dbReference type="Pfam" id="PF14214"/>
    </source>
</evidence>